<name>A0AAJ0U7Z1_9GAMM</name>
<accession>A0AAJ0U7Z1</accession>
<sequence length="136" mass="15428">MRTQEIGHINQKADRMLSFLEGLDEEMVSTDTSPSEGFAKLLAPNKDNREPQTLAQKSFVSETFYGHEILVHKAHQALISPLPRDFINIWSRQQYQGHLGHIRLLQNMRLFTRIGINPLEIKPSHVLEFGPGVGGL</sequence>
<gene>
    <name evidence="1" type="ORF">CKO40_20610</name>
</gene>
<comment type="caution">
    <text evidence="1">The sequence shown here is derived from an EMBL/GenBank/DDBJ whole genome shotgun (WGS) entry which is preliminary data.</text>
</comment>
<protein>
    <submittedName>
        <fullName evidence="1">Uncharacterized protein</fullName>
    </submittedName>
</protein>
<dbReference type="AlphaFoldDB" id="A0AAJ0U7Z1"/>
<reference evidence="1" key="2">
    <citation type="journal article" date="2020" name="Microorganisms">
        <title>Osmotic Adaptation and Compatible Solute Biosynthesis of Phototrophic Bacteria as Revealed from Genome Analyses.</title>
        <authorList>
            <person name="Imhoff J.F."/>
            <person name="Rahn T."/>
            <person name="Kunzel S."/>
            <person name="Keller A."/>
            <person name="Neulinger S.C."/>
        </authorList>
    </citation>
    <scope>NUCLEOTIDE SEQUENCE</scope>
    <source>
        <strain evidence="1">DSM 11080</strain>
    </source>
</reference>
<keyword evidence="2" id="KW-1185">Reference proteome</keyword>
<organism evidence="1 2">
    <name type="scientific">Halochromatium glycolicum</name>
    <dbReference type="NCBI Taxonomy" id="85075"/>
    <lineage>
        <taxon>Bacteria</taxon>
        <taxon>Pseudomonadati</taxon>
        <taxon>Pseudomonadota</taxon>
        <taxon>Gammaproteobacteria</taxon>
        <taxon>Chromatiales</taxon>
        <taxon>Chromatiaceae</taxon>
        <taxon>Halochromatium</taxon>
    </lineage>
</organism>
<evidence type="ECO:0000313" key="2">
    <source>
        <dbReference type="Proteomes" id="UP001296776"/>
    </source>
</evidence>
<dbReference type="Proteomes" id="UP001296776">
    <property type="component" value="Unassembled WGS sequence"/>
</dbReference>
<evidence type="ECO:0000313" key="1">
    <source>
        <dbReference type="EMBL" id="MBK1706873.1"/>
    </source>
</evidence>
<proteinExistence type="predicted"/>
<dbReference type="EMBL" id="NRSJ01000054">
    <property type="protein sequence ID" value="MBK1706873.1"/>
    <property type="molecule type" value="Genomic_DNA"/>
</dbReference>
<reference evidence="1" key="1">
    <citation type="submission" date="2017-08" db="EMBL/GenBank/DDBJ databases">
        <authorList>
            <person name="Imhoff J.F."/>
            <person name="Rahn T."/>
            <person name="Kuenzel S."/>
            <person name="Neulinger S.C."/>
        </authorList>
    </citation>
    <scope>NUCLEOTIDE SEQUENCE</scope>
    <source>
        <strain evidence="1">DSM 11080</strain>
    </source>
</reference>